<comment type="caution">
    <text evidence="1">The sequence shown here is derived from an EMBL/GenBank/DDBJ whole genome shotgun (WGS) entry which is preliminary data.</text>
</comment>
<feature type="non-terminal residue" evidence="1">
    <location>
        <position position="1"/>
    </location>
</feature>
<proteinExistence type="predicted"/>
<dbReference type="AlphaFoldDB" id="X1GTI4"/>
<evidence type="ECO:0000313" key="1">
    <source>
        <dbReference type="EMBL" id="GAH36328.1"/>
    </source>
</evidence>
<gene>
    <name evidence="1" type="ORF">S03H2_10582</name>
</gene>
<protein>
    <submittedName>
        <fullName evidence="1">Uncharacterized protein</fullName>
    </submittedName>
</protein>
<name>X1GTI4_9ZZZZ</name>
<dbReference type="EMBL" id="BARU01005435">
    <property type="protein sequence ID" value="GAH36328.1"/>
    <property type="molecule type" value="Genomic_DNA"/>
</dbReference>
<sequence length="43" mass="4837">WRFPGRRASFSSASFGTSVTPHSAVIARFKRAIQYAVTLVVYF</sequence>
<organism evidence="1">
    <name type="scientific">marine sediment metagenome</name>
    <dbReference type="NCBI Taxonomy" id="412755"/>
    <lineage>
        <taxon>unclassified sequences</taxon>
        <taxon>metagenomes</taxon>
        <taxon>ecological metagenomes</taxon>
    </lineage>
</organism>
<reference evidence="1" key="1">
    <citation type="journal article" date="2014" name="Front. Microbiol.">
        <title>High frequency of phylogenetically diverse reductive dehalogenase-homologous genes in deep subseafloor sedimentary metagenomes.</title>
        <authorList>
            <person name="Kawai M."/>
            <person name="Futagami T."/>
            <person name="Toyoda A."/>
            <person name="Takaki Y."/>
            <person name="Nishi S."/>
            <person name="Hori S."/>
            <person name="Arai W."/>
            <person name="Tsubouchi T."/>
            <person name="Morono Y."/>
            <person name="Uchiyama I."/>
            <person name="Ito T."/>
            <person name="Fujiyama A."/>
            <person name="Inagaki F."/>
            <person name="Takami H."/>
        </authorList>
    </citation>
    <scope>NUCLEOTIDE SEQUENCE</scope>
    <source>
        <strain evidence="1">Expedition CK06-06</strain>
    </source>
</reference>
<accession>X1GTI4</accession>